<dbReference type="AlphaFoldDB" id="A0A7C2P3K2"/>
<comment type="caution">
    <text evidence="2">The sequence shown here is derived from an EMBL/GenBank/DDBJ whole genome shotgun (WGS) entry which is preliminary data.</text>
</comment>
<accession>A0A7C2P3K2</accession>
<protein>
    <submittedName>
        <fullName evidence="2">Uncharacterized protein</fullName>
    </submittedName>
</protein>
<dbReference type="EMBL" id="DSOK01000255">
    <property type="protein sequence ID" value="HEN15573.1"/>
    <property type="molecule type" value="Genomic_DNA"/>
</dbReference>
<gene>
    <name evidence="2" type="ORF">ENQ76_08910</name>
</gene>
<feature type="region of interest" description="Disordered" evidence="1">
    <location>
        <begin position="16"/>
        <end position="40"/>
    </location>
</feature>
<sequence length="597" mass="67171">MAQLPIKLPSRHQTVWPAKPRNFPERTQGCRNKHRASGSRMHDLQITAIEGVEHRRAAHERPPGLELLPQAGPIRRPRAGIHQVPAVVEPVGDVERVGDAEAVVSLFAAPHPQALPGGNRRIPHQPQAVADFVGRRSRQTPGQIFRAHARQVAALHRFPLTKIAHAAAIGSDVDFRGLVARHAAAVERRLAEQSVVRGQEVDGVHIGSVLVDHHQIGNALETFHEQLPDAPLDVVDESRELWLRRRRVQRPFRHQPDLPIHLLLLIRPVDPLETHLLRGLSADCIPRPRDENLIRRAGERDDEQLRPRHQRNRRRPIPVSIQHGLGYLGGVGRRTQLAGDRDHVRAVLRHRMTAQYQLVRPDDLIGLGLRDPNVRRLDASQAPSRREQQTPESLQHVSPSIRWEIKWPWFERIAPLRAVNRLPAGVGWPCGLAGSRLAGTIGLRPVRRQQPARNCNPVCRGRTAGIASLPVAWDSASVMRFAVLVHDHPFRHWDVLLQTGETCRTWRLLDSPESPGPWRAEPLPDHRTYYLDYAGPVSGDRGTVTPWDTGPLIWLTCTPTHVRVLCRGNHWFGALSLRQQTDCQWQAEFSPQAEAGG</sequence>
<evidence type="ECO:0000313" key="2">
    <source>
        <dbReference type="EMBL" id="HEN15573.1"/>
    </source>
</evidence>
<organism evidence="2">
    <name type="scientific">Schlesneria paludicola</name>
    <dbReference type="NCBI Taxonomy" id="360056"/>
    <lineage>
        <taxon>Bacteria</taxon>
        <taxon>Pseudomonadati</taxon>
        <taxon>Planctomycetota</taxon>
        <taxon>Planctomycetia</taxon>
        <taxon>Planctomycetales</taxon>
        <taxon>Planctomycetaceae</taxon>
        <taxon>Schlesneria</taxon>
    </lineage>
</organism>
<proteinExistence type="predicted"/>
<evidence type="ECO:0000256" key="1">
    <source>
        <dbReference type="SAM" id="MobiDB-lite"/>
    </source>
</evidence>
<reference evidence="2" key="1">
    <citation type="journal article" date="2020" name="mSystems">
        <title>Genome- and Community-Level Interaction Insights into Carbon Utilization and Element Cycling Functions of Hydrothermarchaeota in Hydrothermal Sediment.</title>
        <authorList>
            <person name="Zhou Z."/>
            <person name="Liu Y."/>
            <person name="Xu W."/>
            <person name="Pan J."/>
            <person name="Luo Z.H."/>
            <person name="Li M."/>
        </authorList>
    </citation>
    <scope>NUCLEOTIDE SEQUENCE [LARGE SCALE GENOMIC DNA]</scope>
    <source>
        <strain evidence="2">SpSt-339</strain>
    </source>
</reference>
<name>A0A7C2P3K2_9PLAN</name>